<feature type="region of interest" description="Disordered" evidence="1">
    <location>
        <begin position="96"/>
        <end position="122"/>
    </location>
</feature>
<dbReference type="EnsemblPlants" id="Zm00001eb124710_T001">
    <property type="protein sequence ID" value="Zm00001eb124710_P001"/>
    <property type="gene ID" value="Zm00001eb124710"/>
</dbReference>
<sequence length="217" mass="23713">MRMAPVPVSWWLPGVSLAWCESETAMMLVGLAFSSGLAMATEIGGAVDEAVKGKEGKAGEIAGRREVAHLEGKRWRHGATAEAPGRDGATVAELRLRKNHSGEHGPDKPERGRAHRRVSRVADGKAKLTVALDGARAQRRPLNRRWTSAGDGRGSRFAWAERERGRESWSEGANGRGEVGEQGTGFKRGAGARSWLENERTWARPRWGDRGWEVEDG</sequence>
<evidence type="ECO:0000313" key="2">
    <source>
        <dbReference type="EnsemblPlants" id="Zm00001eb124710_P001"/>
    </source>
</evidence>
<feature type="compositionally biased region" description="Basic and acidic residues" evidence="1">
    <location>
        <begin position="96"/>
        <end position="112"/>
    </location>
</feature>
<reference evidence="3" key="1">
    <citation type="submission" date="2015-12" db="EMBL/GenBank/DDBJ databases">
        <title>Update maize B73 reference genome by single molecule sequencing technologies.</title>
        <authorList>
            <consortium name="Maize Genome Sequencing Project"/>
            <person name="Ware D."/>
        </authorList>
    </citation>
    <scope>NUCLEOTIDE SEQUENCE [LARGE SCALE GENOMIC DNA]</scope>
    <source>
        <strain evidence="3">cv. B73</strain>
    </source>
</reference>
<reference evidence="2" key="3">
    <citation type="submission" date="2021-05" db="UniProtKB">
        <authorList>
            <consortium name="EnsemblPlants"/>
        </authorList>
    </citation>
    <scope>IDENTIFICATION</scope>
    <source>
        <strain evidence="2">cv. B73</strain>
    </source>
</reference>
<reference evidence="2" key="2">
    <citation type="submission" date="2019-07" db="EMBL/GenBank/DDBJ databases">
        <authorList>
            <person name="Seetharam A."/>
            <person name="Woodhouse M."/>
            <person name="Cannon E."/>
        </authorList>
    </citation>
    <scope>NUCLEOTIDE SEQUENCE [LARGE SCALE GENOMIC DNA]</scope>
    <source>
        <strain evidence="2">cv. B73</strain>
    </source>
</reference>
<feature type="compositionally biased region" description="Gly residues" evidence="1">
    <location>
        <begin position="174"/>
        <end position="188"/>
    </location>
</feature>
<accession>A0A804N067</accession>
<dbReference type="InParanoid" id="A0A804N067"/>
<dbReference type="Proteomes" id="UP000007305">
    <property type="component" value="Chromosome 3"/>
</dbReference>
<dbReference type="AlphaFoldDB" id="A0A804N067"/>
<protein>
    <submittedName>
        <fullName evidence="2">Uncharacterized protein</fullName>
    </submittedName>
</protein>
<organism evidence="2 3">
    <name type="scientific">Zea mays</name>
    <name type="common">Maize</name>
    <dbReference type="NCBI Taxonomy" id="4577"/>
    <lineage>
        <taxon>Eukaryota</taxon>
        <taxon>Viridiplantae</taxon>
        <taxon>Streptophyta</taxon>
        <taxon>Embryophyta</taxon>
        <taxon>Tracheophyta</taxon>
        <taxon>Spermatophyta</taxon>
        <taxon>Magnoliopsida</taxon>
        <taxon>Liliopsida</taxon>
        <taxon>Poales</taxon>
        <taxon>Poaceae</taxon>
        <taxon>PACMAD clade</taxon>
        <taxon>Panicoideae</taxon>
        <taxon>Andropogonodae</taxon>
        <taxon>Andropogoneae</taxon>
        <taxon>Tripsacinae</taxon>
        <taxon>Zea</taxon>
    </lineage>
</organism>
<name>A0A804N067_MAIZE</name>
<evidence type="ECO:0000256" key="1">
    <source>
        <dbReference type="SAM" id="MobiDB-lite"/>
    </source>
</evidence>
<feature type="region of interest" description="Disordered" evidence="1">
    <location>
        <begin position="164"/>
        <end position="194"/>
    </location>
</feature>
<dbReference type="Gramene" id="Zm00001eb124710_T001">
    <property type="protein sequence ID" value="Zm00001eb124710_P001"/>
    <property type="gene ID" value="Zm00001eb124710"/>
</dbReference>
<proteinExistence type="predicted"/>
<evidence type="ECO:0000313" key="3">
    <source>
        <dbReference type="Proteomes" id="UP000007305"/>
    </source>
</evidence>
<keyword evidence="3" id="KW-1185">Reference proteome</keyword>